<reference evidence="1 2" key="2">
    <citation type="submission" date="2018-11" db="EMBL/GenBank/DDBJ databases">
        <authorList>
            <consortium name="Pathogen Informatics"/>
        </authorList>
    </citation>
    <scope>NUCLEOTIDE SEQUENCE [LARGE SCALE GENOMIC DNA]</scope>
</reference>
<dbReference type="OrthoDB" id="5812690at2759"/>
<dbReference type="EMBL" id="UYYF01004308">
    <property type="protein sequence ID" value="VDN02048.1"/>
    <property type="molecule type" value="Genomic_DNA"/>
</dbReference>
<organism evidence="3">
    <name type="scientific">Thelazia callipaeda</name>
    <name type="common">Oriental eyeworm</name>
    <name type="synonym">Parasitic nematode</name>
    <dbReference type="NCBI Taxonomy" id="103827"/>
    <lineage>
        <taxon>Eukaryota</taxon>
        <taxon>Metazoa</taxon>
        <taxon>Ecdysozoa</taxon>
        <taxon>Nematoda</taxon>
        <taxon>Chromadorea</taxon>
        <taxon>Rhabditida</taxon>
        <taxon>Spirurina</taxon>
        <taxon>Spiruromorpha</taxon>
        <taxon>Thelazioidea</taxon>
        <taxon>Thelaziidae</taxon>
        <taxon>Thelazia</taxon>
    </lineage>
</organism>
<sequence>MNVFNYGLFLTVFSWPYTNFQTSLKNVIRSYRIRALDVIGGYPSFLMNIYACYNHSNSDCALNYLRRGITPFRTLSTVLDHSPFITGESDFIFRIAQSVNSTTTFLDCTKKQNEKQNFGEIAVRISRKYPNNYVYGDEIRTNGELSVLKPVLDEAGFCVQSYQQHIMFQINYTASCRWHFDMLEGCNTNNLVKFLFHQINSTAVCDRSGAECVIPILRDKATKSSNHKCDYYTTMRVRLATHQGSITGLLIELAPSSSTCRSDYCLLTSEITFHEVTQQHIIKGRMSSLSALCFLRYDNSEGRFRCPSEVTCLNELFYLLHILDPGAFSTQFLSLVLLFLSFLITCVFARC</sequence>
<evidence type="ECO:0000313" key="2">
    <source>
        <dbReference type="Proteomes" id="UP000276776"/>
    </source>
</evidence>
<accession>A0A0N5CWZ0</accession>
<gene>
    <name evidence="1" type="ORF">TCLT_LOCUS4873</name>
</gene>
<name>A0A0N5CWZ0_THECL</name>
<dbReference type="Proteomes" id="UP000276776">
    <property type="component" value="Unassembled WGS sequence"/>
</dbReference>
<reference evidence="3" key="1">
    <citation type="submission" date="2016-04" db="UniProtKB">
        <authorList>
            <consortium name="WormBaseParasite"/>
        </authorList>
    </citation>
    <scope>IDENTIFICATION</scope>
</reference>
<evidence type="ECO:0000313" key="1">
    <source>
        <dbReference type="EMBL" id="VDN02048.1"/>
    </source>
</evidence>
<dbReference type="WBParaSite" id="TCLT_0000488401-mRNA-1">
    <property type="protein sequence ID" value="TCLT_0000488401-mRNA-1"/>
    <property type="gene ID" value="TCLT_0000488401"/>
</dbReference>
<keyword evidence="2" id="KW-1185">Reference proteome</keyword>
<dbReference type="AlphaFoldDB" id="A0A0N5CWZ0"/>
<proteinExistence type="predicted"/>
<protein>
    <submittedName>
        <fullName evidence="3">Tectonic domain-containing protein</fullName>
    </submittedName>
</protein>
<evidence type="ECO:0000313" key="3">
    <source>
        <dbReference type="WBParaSite" id="TCLT_0000488401-mRNA-1"/>
    </source>
</evidence>